<evidence type="ECO:0000313" key="14">
    <source>
        <dbReference type="Proteomes" id="UP000005239"/>
    </source>
</evidence>
<dbReference type="InterPro" id="IPR050271">
    <property type="entry name" value="UDP-glycosyltransferase"/>
</dbReference>
<evidence type="ECO:0000256" key="8">
    <source>
        <dbReference type="ARBA" id="ARBA00022989"/>
    </source>
</evidence>
<evidence type="ECO:0000256" key="3">
    <source>
        <dbReference type="ARBA" id="ARBA00012544"/>
    </source>
</evidence>
<evidence type="ECO:0000256" key="9">
    <source>
        <dbReference type="ARBA" id="ARBA00023136"/>
    </source>
</evidence>
<dbReference type="Gene3D" id="3.40.50.2000">
    <property type="entry name" value="Glycogen Phosphorylase B"/>
    <property type="match status" value="2"/>
</dbReference>
<reference evidence="13" key="2">
    <citation type="submission" date="2022-06" db="UniProtKB">
        <authorList>
            <consortium name="EnsemblMetazoa"/>
        </authorList>
    </citation>
    <scope>IDENTIFICATION</scope>
    <source>
        <strain evidence="13">PS312</strain>
    </source>
</reference>
<keyword evidence="4" id="KW-0328">Glycosyltransferase</keyword>
<keyword evidence="7 12" id="KW-0732">Signal</keyword>
<sequence length="1093" mass="123159">MKLLAIIPLLVAIQLAGSAKILLYDYKFQRSHVQFMNTIADILVDEGHEVVMLSNVMDAKLRDFGSTRVRRYFIEQGTEAAAMRYSGMGSNHWKARGFYDWLRYFGMRKMIAAMGGQCMVMLNNEKLIEQLREEKFAVTLTTPHDNCIFYVLNKAGITNYAVIDSHSTLYHPTRLTGVPDQYSTLPGRFASYSDMTFSNRLKNLISDASLKYLPRLIAGDYWEQLASSFPSGDAPDFHELLANTSMVFLNRIPAIEFPSLTTHTIVDIGGITIPKTVTSLDEHWNSILSLRPRTILISFGTIALSSEMPEEYKKSFLQAIRAFPDVTFVWKYENPDHHVSKGIENLIETTFAPQQELLSKSPSISAFVECVKLIYSIAEDPRLSIFITHCGLSSTLEAMMAGVPVIAIPTSTDQHRNAQLLKRSGGGILMDKKELGSDEVIERNIREMLENKRRVIVFLKCFKMIISKMSDLSGLDKESENRKTNIILSAIVCPLVEPLQSSTNLLILGRKTFCFGPLPAMRIPSHQQSFVEHNMIDVYALIAVVLLVVVYGIYFVTRSILRVFSRDEMVPVFFLCLLLAAALQYSDASKVLIYDLKCQRSHVQFANEVADILVDEGYDVVMLSNVLDERLADVGSKRVRRYIAPQVDAVALLGNERHRVDHARIRGVGQVRKSVICRKWTVCEYRTPGILGNRELIDQLKVEKFDAALFATLDVCGLHIVNAIGVDNYAFIDLHSTLPASFHYTAVPESLSYVPGRFARQMDMTSLGNRFSNFVMHIAIENIALFFMIAVVEIAANASYVFINRDPQVDFPTLTTHRVVDVGGMTMTTSSKSLNEHWSSVLSLRPKTVLISFGTVGNSADMPEHYKRALLETLKEFPNVTFIWKYEKPSHNISRGVDNLIEATWLPQKECFSIFFESIFFRLSCHSNKHIIQETLASPPSSLNAASRVPIIAIPTLSDQYRNALMFKRNGGGIVMDKEDLGNSKRMIAAVREILYNPEHTIFARRVASRLASSPVSSKENFLRHFEFLVKFGPLHHLKHVGATQSFVQYYSIDVIAILASVMITVITVVLASCYFLVSRMVRIQIVDKVKAE</sequence>
<evidence type="ECO:0000256" key="7">
    <source>
        <dbReference type="ARBA" id="ARBA00022729"/>
    </source>
</evidence>
<feature type="chain" id="PRO_5035866659" description="glucuronosyltransferase" evidence="12">
    <location>
        <begin position="19"/>
        <end position="1093"/>
    </location>
</feature>
<comment type="similarity">
    <text evidence="2">Belongs to the UDP-glycosyltransferase family.</text>
</comment>
<dbReference type="CDD" id="cd03784">
    <property type="entry name" value="GT1_Gtf-like"/>
    <property type="match status" value="2"/>
</dbReference>
<dbReference type="Proteomes" id="UP000005239">
    <property type="component" value="Unassembled WGS sequence"/>
</dbReference>
<dbReference type="PANTHER" id="PTHR48043:SF23">
    <property type="entry name" value="UDP-GLUCURONOSYLTRANSFERASE"/>
    <property type="match status" value="1"/>
</dbReference>
<dbReference type="FunFam" id="3.40.50.2000:FF:000038">
    <property type="entry name" value="UDP-GlucuronosylTransferase"/>
    <property type="match status" value="1"/>
</dbReference>
<comment type="subcellular location">
    <subcellularLocation>
        <location evidence="1">Membrane</location>
        <topology evidence="1">Single-pass membrane protein</topology>
    </subcellularLocation>
</comment>
<evidence type="ECO:0000313" key="13">
    <source>
        <dbReference type="EnsemblMetazoa" id="PPA07908.1"/>
    </source>
</evidence>
<keyword evidence="14" id="KW-1185">Reference proteome</keyword>
<proteinExistence type="inferred from homology"/>
<dbReference type="InterPro" id="IPR002213">
    <property type="entry name" value="UDP_glucos_trans"/>
</dbReference>
<keyword evidence="6 11" id="KW-0812">Transmembrane</keyword>
<evidence type="ECO:0000256" key="10">
    <source>
        <dbReference type="ARBA" id="ARBA00047475"/>
    </source>
</evidence>
<dbReference type="GO" id="GO:0008194">
    <property type="term" value="F:UDP-glycosyltransferase activity"/>
    <property type="evidence" value="ECO:0000318"/>
    <property type="project" value="GO_Central"/>
</dbReference>
<dbReference type="AlphaFoldDB" id="A0A8R1YBR0"/>
<dbReference type="GO" id="GO:0016020">
    <property type="term" value="C:membrane"/>
    <property type="evidence" value="ECO:0007669"/>
    <property type="project" value="UniProtKB-SubCell"/>
</dbReference>
<evidence type="ECO:0000256" key="5">
    <source>
        <dbReference type="ARBA" id="ARBA00022679"/>
    </source>
</evidence>
<dbReference type="GO" id="GO:0015020">
    <property type="term" value="F:glucuronosyltransferase activity"/>
    <property type="evidence" value="ECO:0007669"/>
    <property type="project" value="UniProtKB-EC"/>
</dbReference>
<gene>
    <name evidence="13" type="primary">WBGene00097462</name>
</gene>
<dbReference type="EC" id="2.4.1.17" evidence="3"/>
<evidence type="ECO:0000256" key="6">
    <source>
        <dbReference type="ARBA" id="ARBA00022692"/>
    </source>
</evidence>
<feature type="transmembrane region" description="Helical" evidence="11">
    <location>
        <begin position="569"/>
        <end position="586"/>
    </location>
</feature>
<dbReference type="EnsemblMetazoa" id="PPA07908.1">
    <property type="protein sequence ID" value="PPA07908.1"/>
    <property type="gene ID" value="WBGene00097462"/>
</dbReference>
<keyword evidence="8 11" id="KW-1133">Transmembrane helix</keyword>
<keyword evidence="9 11" id="KW-0472">Membrane</keyword>
<keyword evidence="5" id="KW-0808">Transferase</keyword>
<evidence type="ECO:0000256" key="2">
    <source>
        <dbReference type="ARBA" id="ARBA00009995"/>
    </source>
</evidence>
<feature type="signal peptide" evidence="12">
    <location>
        <begin position="1"/>
        <end position="18"/>
    </location>
</feature>
<dbReference type="Pfam" id="PF00201">
    <property type="entry name" value="UDPGT"/>
    <property type="match status" value="3"/>
</dbReference>
<reference evidence="14" key="1">
    <citation type="journal article" date="2008" name="Nat. Genet.">
        <title>The Pristionchus pacificus genome provides a unique perspective on nematode lifestyle and parasitism.</title>
        <authorList>
            <person name="Dieterich C."/>
            <person name="Clifton S.W."/>
            <person name="Schuster L.N."/>
            <person name="Chinwalla A."/>
            <person name="Delehaunty K."/>
            <person name="Dinkelacker I."/>
            <person name="Fulton L."/>
            <person name="Fulton R."/>
            <person name="Godfrey J."/>
            <person name="Minx P."/>
            <person name="Mitreva M."/>
            <person name="Roeseler W."/>
            <person name="Tian H."/>
            <person name="Witte H."/>
            <person name="Yang S.P."/>
            <person name="Wilson R.K."/>
            <person name="Sommer R.J."/>
        </authorList>
    </citation>
    <scope>NUCLEOTIDE SEQUENCE [LARGE SCALE GENOMIC DNA]</scope>
    <source>
        <strain evidence="14">PS312</strain>
    </source>
</reference>
<name>A0A8R1YBR0_PRIPA</name>
<comment type="catalytic activity">
    <reaction evidence="10">
        <text>glucuronate acceptor + UDP-alpha-D-glucuronate = acceptor beta-D-glucuronoside + UDP + H(+)</text>
        <dbReference type="Rhea" id="RHEA:21032"/>
        <dbReference type="ChEBI" id="CHEBI:15378"/>
        <dbReference type="ChEBI" id="CHEBI:58052"/>
        <dbReference type="ChEBI" id="CHEBI:58223"/>
        <dbReference type="ChEBI" id="CHEBI:132367"/>
        <dbReference type="ChEBI" id="CHEBI:132368"/>
        <dbReference type="EC" id="2.4.1.17"/>
    </reaction>
</comment>
<evidence type="ECO:0000256" key="1">
    <source>
        <dbReference type="ARBA" id="ARBA00004167"/>
    </source>
</evidence>
<evidence type="ECO:0000256" key="11">
    <source>
        <dbReference type="SAM" id="Phobius"/>
    </source>
</evidence>
<dbReference type="SUPFAM" id="SSF53756">
    <property type="entry name" value="UDP-Glycosyltransferase/glycogen phosphorylase"/>
    <property type="match status" value="3"/>
</dbReference>
<evidence type="ECO:0000256" key="12">
    <source>
        <dbReference type="SAM" id="SignalP"/>
    </source>
</evidence>
<evidence type="ECO:0000256" key="4">
    <source>
        <dbReference type="ARBA" id="ARBA00022676"/>
    </source>
</evidence>
<organism evidence="13 14">
    <name type="scientific">Pristionchus pacificus</name>
    <name type="common">Parasitic nematode worm</name>
    <dbReference type="NCBI Taxonomy" id="54126"/>
    <lineage>
        <taxon>Eukaryota</taxon>
        <taxon>Metazoa</taxon>
        <taxon>Ecdysozoa</taxon>
        <taxon>Nematoda</taxon>
        <taxon>Chromadorea</taxon>
        <taxon>Rhabditida</taxon>
        <taxon>Rhabditina</taxon>
        <taxon>Diplogasteromorpha</taxon>
        <taxon>Diplogasteroidea</taxon>
        <taxon>Neodiplogasteridae</taxon>
        <taxon>Pristionchus</taxon>
    </lineage>
</organism>
<feature type="transmembrane region" description="Helical" evidence="11">
    <location>
        <begin position="1055"/>
        <end position="1078"/>
    </location>
</feature>
<accession>A0A8R1YBR0</accession>
<protein>
    <recommendedName>
        <fullName evidence="3">glucuronosyltransferase</fullName>
        <ecNumber evidence="3">2.4.1.17</ecNumber>
    </recommendedName>
</protein>
<feature type="transmembrane region" description="Helical" evidence="11">
    <location>
        <begin position="538"/>
        <end position="557"/>
    </location>
</feature>
<dbReference type="PANTHER" id="PTHR48043">
    <property type="entry name" value="EG:EG0003.4 PROTEIN-RELATED"/>
    <property type="match status" value="1"/>
</dbReference>